<comment type="caution">
    <text evidence="2">The sequence shown here is derived from an EMBL/GenBank/DDBJ whole genome shotgun (WGS) entry which is preliminary data.</text>
</comment>
<sequence>MSDCTKPEGLPQATTPDTENTEQYGSVKQIYLLRQAGGAGEAEEAGGEKKLN</sequence>
<protein>
    <submittedName>
        <fullName evidence="2">Uncharacterized protein</fullName>
    </submittedName>
</protein>
<reference evidence="2 3" key="1">
    <citation type="journal article" date="2021" name="Microorganisms">
        <title>Genome Evolution of Filamentous Cyanobacterium Nostoc Species: From Facultative Symbiosis to Free Living.</title>
        <authorList>
            <person name="Huo D."/>
            <person name="Li H."/>
            <person name="Cai F."/>
            <person name="Guo X."/>
            <person name="Qiao Z."/>
            <person name="Wang W."/>
            <person name="Yu G."/>
            <person name="Li R."/>
        </authorList>
    </citation>
    <scope>NUCLEOTIDE SEQUENCE [LARGE SCALE GENOMIC DNA]</scope>
    <source>
        <strain evidence="2 3">CHAB 5714</strain>
    </source>
</reference>
<evidence type="ECO:0000313" key="3">
    <source>
        <dbReference type="Proteomes" id="UP001199525"/>
    </source>
</evidence>
<proteinExistence type="predicted"/>
<gene>
    <name evidence="2" type="ORF">LC586_07795</name>
</gene>
<dbReference type="Proteomes" id="UP001199525">
    <property type="component" value="Unassembled WGS sequence"/>
</dbReference>
<feature type="region of interest" description="Disordered" evidence="1">
    <location>
        <begin position="1"/>
        <end position="26"/>
    </location>
</feature>
<organism evidence="2 3">
    <name type="scientific">Nostoc favosum CHAB5714</name>
    <dbReference type="NCBI Taxonomy" id="2780399"/>
    <lineage>
        <taxon>Bacteria</taxon>
        <taxon>Bacillati</taxon>
        <taxon>Cyanobacteriota</taxon>
        <taxon>Cyanophyceae</taxon>
        <taxon>Nostocales</taxon>
        <taxon>Nostocaceae</taxon>
        <taxon>Nostoc</taxon>
        <taxon>Nostoc favosum</taxon>
    </lineage>
</organism>
<dbReference type="EMBL" id="JAIVFQ010000007">
    <property type="protein sequence ID" value="MCC5599121.1"/>
    <property type="molecule type" value="Genomic_DNA"/>
</dbReference>
<feature type="compositionally biased region" description="Polar residues" evidence="1">
    <location>
        <begin position="12"/>
        <end position="26"/>
    </location>
</feature>
<dbReference type="RefSeq" id="WP_229484001.1">
    <property type="nucleotide sequence ID" value="NZ_JAIVFQ010000007.1"/>
</dbReference>
<accession>A0ABS8I574</accession>
<evidence type="ECO:0000313" key="2">
    <source>
        <dbReference type="EMBL" id="MCC5599121.1"/>
    </source>
</evidence>
<evidence type="ECO:0000256" key="1">
    <source>
        <dbReference type="SAM" id="MobiDB-lite"/>
    </source>
</evidence>
<name>A0ABS8I574_9NOSO</name>
<keyword evidence="3" id="KW-1185">Reference proteome</keyword>